<protein>
    <submittedName>
        <fullName evidence="5">FadR/GntR family transcriptional regulator</fullName>
    </submittedName>
</protein>
<dbReference type="InterPro" id="IPR036388">
    <property type="entry name" value="WH-like_DNA-bd_sf"/>
</dbReference>
<dbReference type="InterPro" id="IPR011711">
    <property type="entry name" value="GntR_C"/>
</dbReference>
<organism evidence="5 6">
    <name type="scientific">Phytohabitans kaempferiae</name>
    <dbReference type="NCBI Taxonomy" id="1620943"/>
    <lineage>
        <taxon>Bacteria</taxon>
        <taxon>Bacillati</taxon>
        <taxon>Actinomycetota</taxon>
        <taxon>Actinomycetes</taxon>
        <taxon>Micromonosporales</taxon>
        <taxon>Micromonosporaceae</taxon>
    </lineage>
</organism>
<proteinExistence type="predicted"/>
<dbReference type="SUPFAM" id="SSF48008">
    <property type="entry name" value="GntR ligand-binding domain-like"/>
    <property type="match status" value="1"/>
</dbReference>
<dbReference type="RefSeq" id="WP_377260938.1">
    <property type="nucleotide sequence ID" value="NZ_JBHLUH010000083.1"/>
</dbReference>
<keyword evidence="6" id="KW-1185">Reference proteome</keyword>
<evidence type="ECO:0000313" key="5">
    <source>
        <dbReference type="EMBL" id="MFC0533393.1"/>
    </source>
</evidence>
<sequence length="247" mass="27143">MAEQASGGYIDRARADWVPDSRKLAETLAFRIGRDIIAEGQPAGAIFGSEPELIARYGVSRAVFREAVRIMEHHSVATMKRGPHGGMVVSKPDARAVTAATALFLEHEQVAPAQLSETRAALELHAVEALATARLSAEQVERLRAAVRPPALTDAPLEFIRSNDFHKVICQLTGNKALELFVDVLRTLTSFHSIAVDQETSPEPSARVAEGIARAHERIAEAIIRRDAAAAREHMRKHLHTMTDWLR</sequence>
<keyword evidence="2" id="KW-0238">DNA-binding</keyword>
<reference evidence="5 6" key="1">
    <citation type="submission" date="2024-09" db="EMBL/GenBank/DDBJ databases">
        <authorList>
            <person name="Sun Q."/>
            <person name="Mori K."/>
        </authorList>
    </citation>
    <scope>NUCLEOTIDE SEQUENCE [LARGE SCALE GENOMIC DNA]</scope>
    <source>
        <strain evidence="5 6">TBRC 3947</strain>
    </source>
</reference>
<dbReference type="InterPro" id="IPR000524">
    <property type="entry name" value="Tscrpt_reg_HTH_GntR"/>
</dbReference>
<dbReference type="SUPFAM" id="SSF46785">
    <property type="entry name" value="Winged helix' DNA-binding domain"/>
    <property type="match status" value="1"/>
</dbReference>
<dbReference type="PANTHER" id="PTHR43537">
    <property type="entry name" value="TRANSCRIPTIONAL REGULATOR, GNTR FAMILY"/>
    <property type="match status" value="1"/>
</dbReference>
<dbReference type="Gene3D" id="1.10.10.10">
    <property type="entry name" value="Winged helix-like DNA-binding domain superfamily/Winged helix DNA-binding domain"/>
    <property type="match status" value="1"/>
</dbReference>
<evidence type="ECO:0000259" key="4">
    <source>
        <dbReference type="PROSITE" id="PS50949"/>
    </source>
</evidence>
<dbReference type="Proteomes" id="UP001589867">
    <property type="component" value="Unassembled WGS sequence"/>
</dbReference>
<evidence type="ECO:0000313" key="6">
    <source>
        <dbReference type="Proteomes" id="UP001589867"/>
    </source>
</evidence>
<keyword evidence="3" id="KW-0804">Transcription</keyword>
<evidence type="ECO:0000256" key="3">
    <source>
        <dbReference type="ARBA" id="ARBA00023163"/>
    </source>
</evidence>
<dbReference type="PROSITE" id="PS50949">
    <property type="entry name" value="HTH_GNTR"/>
    <property type="match status" value="1"/>
</dbReference>
<dbReference type="Gene3D" id="1.20.120.530">
    <property type="entry name" value="GntR ligand-binding domain-like"/>
    <property type="match status" value="1"/>
</dbReference>
<comment type="caution">
    <text evidence="5">The sequence shown here is derived from an EMBL/GenBank/DDBJ whole genome shotgun (WGS) entry which is preliminary data.</text>
</comment>
<dbReference type="InterPro" id="IPR036390">
    <property type="entry name" value="WH_DNA-bd_sf"/>
</dbReference>
<accession>A0ABV6MF83</accession>
<dbReference type="PANTHER" id="PTHR43537:SF44">
    <property type="entry name" value="GNTR FAMILY REGULATORY PROTEIN"/>
    <property type="match status" value="1"/>
</dbReference>
<dbReference type="SMART" id="SM00895">
    <property type="entry name" value="FCD"/>
    <property type="match status" value="1"/>
</dbReference>
<evidence type="ECO:0000256" key="2">
    <source>
        <dbReference type="ARBA" id="ARBA00023125"/>
    </source>
</evidence>
<dbReference type="Pfam" id="PF07729">
    <property type="entry name" value="FCD"/>
    <property type="match status" value="1"/>
</dbReference>
<feature type="domain" description="HTH gntR-type" evidence="4">
    <location>
        <begin position="22"/>
        <end position="92"/>
    </location>
</feature>
<evidence type="ECO:0000256" key="1">
    <source>
        <dbReference type="ARBA" id="ARBA00023015"/>
    </source>
</evidence>
<gene>
    <name evidence="5" type="ORF">ACFFIA_37895</name>
</gene>
<dbReference type="EMBL" id="JBHLUH010000083">
    <property type="protein sequence ID" value="MFC0533393.1"/>
    <property type="molecule type" value="Genomic_DNA"/>
</dbReference>
<dbReference type="InterPro" id="IPR008920">
    <property type="entry name" value="TF_FadR/GntR_C"/>
</dbReference>
<keyword evidence="1" id="KW-0805">Transcription regulation</keyword>
<name>A0ABV6MF83_9ACTN</name>